<organism evidence="1">
    <name type="scientific">Arundo donax</name>
    <name type="common">Giant reed</name>
    <name type="synonym">Donax arundinaceus</name>
    <dbReference type="NCBI Taxonomy" id="35708"/>
    <lineage>
        <taxon>Eukaryota</taxon>
        <taxon>Viridiplantae</taxon>
        <taxon>Streptophyta</taxon>
        <taxon>Embryophyta</taxon>
        <taxon>Tracheophyta</taxon>
        <taxon>Spermatophyta</taxon>
        <taxon>Magnoliopsida</taxon>
        <taxon>Liliopsida</taxon>
        <taxon>Poales</taxon>
        <taxon>Poaceae</taxon>
        <taxon>PACMAD clade</taxon>
        <taxon>Arundinoideae</taxon>
        <taxon>Arundineae</taxon>
        <taxon>Arundo</taxon>
    </lineage>
</organism>
<proteinExistence type="predicted"/>
<protein>
    <submittedName>
        <fullName evidence="1">Uncharacterized protein</fullName>
    </submittedName>
</protein>
<dbReference type="EMBL" id="GBRH01214142">
    <property type="protein sequence ID" value="JAD83753.1"/>
    <property type="molecule type" value="Transcribed_RNA"/>
</dbReference>
<sequence>MQEYFDYHGQSTNCMPTNEHIYMKLSICSSIIRLQLSATSGRSIFADWGSSIKSTRCSDKLLFLQ</sequence>
<reference evidence="1" key="2">
    <citation type="journal article" date="2015" name="Data Brief">
        <title>Shoot transcriptome of the giant reed, Arundo donax.</title>
        <authorList>
            <person name="Barrero R.A."/>
            <person name="Guerrero F.D."/>
            <person name="Moolhuijzen P."/>
            <person name="Goolsby J.A."/>
            <person name="Tidwell J."/>
            <person name="Bellgard S.E."/>
            <person name="Bellgard M.I."/>
        </authorList>
    </citation>
    <scope>NUCLEOTIDE SEQUENCE</scope>
    <source>
        <tissue evidence="1">Shoot tissue taken approximately 20 cm above the soil surface</tissue>
    </source>
</reference>
<dbReference type="AlphaFoldDB" id="A0A0A9DAN1"/>
<evidence type="ECO:0000313" key="1">
    <source>
        <dbReference type="EMBL" id="JAD83753.1"/>
    </source>
</evidence>
<reference evidence="1" key="1">
    <citation type="submission" date="2014-09" db="EMBL/GenBank/DDBJ databases">
        <authorList>
            <person name="Magalhaes I.L.F."/>
            <person name="Oliveira U."/>
            <person name="Santos F.R."/>
            <person name="Vidigal T.H.D.A."/>
            <person name="Brescovit A.D."/>
            <person name="Santos A.J."/>
        </authorList>
    </citation>
    <scope>NUCLEOTIDE SEQUENCE</scope>
    <source>
        <tissue evidence="1">Shoot tissue taken approximately 20 cm above the soil surface</tissue>
    </source>
</reference>
<accession>A0A0A9DAN1</accession>
<name>A0A0A9DAN1_ARUDO</name>